<comment type="caution">
    <text evidence="2">The sequence shown here is derived from an EMBL/GenBank/DDBJ whole genome shotgun (WGS) entry which is preliminary data.</text>
</comment>
<gene>
    <name evidence="2" type="ORF">GGR32_002249</name>
</gene>
<organism evidence="2 3">
    <name type="scientific">Mesonia hippocampi</name>
    <dbReference type="NCBI Taxonomy" id="1628250"/>
    <lineage>
        <taxon>Bacteria</taxon>
        <taxon>Pseudomonadati</taxon>
        <taxon>Bacteroidota</taxon>
        <taxon>Flavobacteriia</taxon>
        <taxon>Flavobacteriales</taxon>
        <taxon>Flavobacteriaceae</taxon>
        <taxon>Mesonia</taxon>
    </lineage>
</organism>
<evidence type="ECO:0000313" key="3">
    <source>
        <dbReference type="Proteomes" id="UP000553034"/>
    </source>
</evidence>
<accession>A0A840EYP8</accession>
<feature type="compositionally biased region" description="Low complexity" evidence="1">
    <location>
        <begin position="36"/>
        <end position="48"/>
    </location>
</feature>
<feature type="region of interest" description="Disordered" evidence="1">
    <location>
        <begin position="1"/>
        <end position="54"/>
    </location>
</feature>
<keyword evidence="3" id="KW-1185">Reference proteome</keyword>
<dbReference type="RefSeq" id="WP_183478272.1">
    <property type="nucleotide sequence ID" value="NZ_JACIFO010000012.1"/>
</dbReference>
<dbReference type="Proteomes" id="UP000553034">
    <property type="component" value="Unassembled WGS sequence"/>
</dbReference>
<evidence type="ECO:0000256" key="1">
    <source>
        <dbReference type="SAM" id="MobiDB-lite"/>
    </source>
</evidence>
<reference evidence="2 3" key="1">
    <citation type="submission" date="2020-08" db="EMBL/GenBank/DDBJ databases">
        <title>Genomic Encyclopedia of Type Strains, Phase IV (KMG-IV): sequencing the most valuable type-strain genomes for metagenomic binning, comparative biology and taxonomic classification.</title>
        <authorList>
            <person name="Goeker M."/>
        </authorList>
    </citation>
    <scope>NUCLEOTIDE SEQUENCE [LARGE SCALE GENOMIC DNA]</scope>
    <source>
        <strain evidence="2 3">DSM 29568</strain>
    </source>
</reference>
<dbReference type="AlphaFoldDB" id="A0A840EYP8"/>
<name>A0A840EYP8_9FLAO</name>
<dbReference type="EMBL" id="JACIFO010000012">
    <property type="protein sequence ID" value="MBB4119937.1"/>
    <property type="molecule type" value="Genomic_DNA"/>
</dbReference>
<proteinExistence type="predicted"/>
<sequence>MKQSPLAPEIGSIKKRKISGKTDRKPNLKANKKNTTKPTKVPKQTPLKIHLNPSDWGLNEKERRALLAKGLQRV</sequence>
<protein>
    <submittedName>
        <fullName evidence="2">Uncharacterized protein</fullName>
    </submittedName>
</protein>
<evidence type="ECO:0000313" key="2">
    <source>
        <dbReference type="EMBL" id="MBB4119937.1"/>
    </source>
</evidence>